<name>A0A0S7BGT1_9CHLR</name>
<dbReference type="InterPro" id="IPR050202">
    <property type="entry name" value="Cyt/Deoxycyt_deaminase"/>
</dbReference>
<dbReference type="EMBL" id="DF967972">
    <property type="protein sequence ID" value="GAP13035.1"/>
    <property type="molecule type" value="Genomic_DNA"/>
</dbReference>
<dbReference type="PROSITE" id="PS00903">
    <property type="entry name" value="CYT_DCMP_DEAMINASES_1"/>
    <property type="match status" value="1"/>
</dbReference>
<dbReference type="STRING" id="360412.LARV_00776"/>
<evidence type="ECO:0000313" key="2">
    <source>
        <dbReference type="EMBL" id="GAP13035.1"/>
    </source>
</evidence>
<dbReference type="CDD" id="cd01283">
    <property type="entry name" value="cytidine_deaminase"/>
    <property type="match status" value="1"/>
</dbReference>
<dbReference type="InterPro" id="IPR016192">
    <property type="entry name" value="APOBEC/CMP_deaminase_Zn-bd"/>
</dbReference>
<proteinExistence type="inferred from homology"/>
<accession>A0A0S7BGT1</accession>
<reference evidence="2" key="1">
    <citation type="submission" date="2015-07" db="EMBL/GenBank/DDBJ databases">
        <title>Draft Genome Sequences of Anaerolinea thermolimosa IMO-1, Bellilinea caldifistulae GOMI-1, Leptolinea tardivitalis YMTK-2, Levilinea saccharolytica KIBI-1,Longilinea arvoryzae KOME-1, Previously Described as Members of the Anaerolineaceae (Chloroflexi).</title>
        <authorList>
            <person name="Sekiguchi Y."/>
            <person name="Ohashi A."/>
            <person name="Matsuura N."/>
            <person name="Tourlousse M.D."/>
        </authorList>
    </citation>
    <scope>NUCLEOTIDE SEQUENCE [LARGE SCALE GENOMIC DNA]</scope>
    <source>
        <strain evidence="2">KOME-1</strain>
    </source>
</reference>
<protein>
    <submittedName>
        <fullName evidence="2">Cytidine deaminase</fullName>
    </submittedName>
</protein>
<dbReference type="OrthoDB" id="9799092at2"/>
<sequence length="136" mass="14687">MLSNHDLINRAKAVLNPRRLPHENTAGDVACALESASGNVYLGVCIDVGSGMGFCAEHAAIAAMVTAGETRIARIVAVYGEDTVLVLPPCGRCREFMYAIDHANLNNTEVVLGENQTIRLKELLPHPYDEVWGPNT</sequence>
<comment type="similarity">
    <text evidence="1">Belongs to the cytidine and deoxycytidylate deaminase family.</text>
</comment>
<evidence type="ECO:0000256" key="1">
    <source>
        <dbReference type="ARBA" id="ARBA00006576"/>
    </source>
</evidence>
<evidence type="ECO:0000313" key="3">
    <source>
        <dbReference type="Proteomes" id="UP000055060"/>
    </source>
</evidence>
<dbReference type="Gene3D" id="3.40.140.10">
    <property type="entry name" value="Cytidine Deaminase, domain 2"/>
    <property type="match status" value="1"/>
</dbReference>
<dbReference type="GO" id="GO:0004126">
    <property type="term" value="F:cytidine deaminase activity"/>
    <property type="evidence" value="ECO:0007669"/>
    <property type="project" value="TreeGrafter"/>
</dbReference>
<dbReference type="AlphaFoldDB" id="A0A0S7BGT1"/>
<dbReference type="PANTHER" id="PTHR11644:SF2">
    <property type="entry name" value="CYTIDINE DEAMINASE"/>
    <property type="match status" value="1"/>
</dbReference>
<keyword evidence="3" id="KW-1185">Reference proteome</keyword>
<organism evidence="2">
    <name type="scientific">Longilinea arvoryzae</name>
    <dbReference type="NCBI Taxonomy" id="360412"/>
    <lineage>
        <taxon>Bacteria</taxon>
        <taxon>Bacillati</taxon>
        <taxon>Chloroflexota</taxon>
        <taxon>Anaerolineae</taxon>
        <taxon>Anaerolineales</taxon>
        <taxon>Anaerolineaceae</taxon>
        <taxon>Longilinea</taxon>
    </lineage>
</organism>
<dbReference type="GO" id="GO:0005829">
    <property type="term" value="C:cytosol"/>
    <property type="evidence" value="ECO:0007669"/>
    <property type="project" value="TreeGrafter"/>
</dbReference>
<dbReference type="GO" id="GO:0008270">
    <property type="term" value="F:zinc ion binding"/>
    <property type="evidence" value="ECO:0007669"/>
    <property type="project" value="InterPro"/>
</dbReference>
<dbReference type="SUPFAM" id="SSF53927">
    <property type="entry name" value="Cytidine deaminase-like"/>
    <property type="match status" value="1"/>
</dbReference>
<dbReference type="Proteomes" id="UP000055060">
    <property type="component" value="Unassembled WGS sequence"/>
</dbReference>
<gene>
    <name evidence="2" type="ORF">LARV_00776</name>
</gene>
<dbReference type="PANTHER" id="PTHR11644">
    <property type="entry name" value="CYTIDINE DEAMINASE"/>
    <property type="match status" value="1"/>
</dbReference>
<dbReference type="RefSeq" id="WP_075072403.1">
    <property type="nucleotide sequence ID" value="NZ_DF967972.1"/>
</dbReference>
<dbReference type="InterPro" id="IPR016193">
    <property type="entry name" value="Cytidine_deaminase-like"/>
</dbReference>